<dbReference type="EMBL" id="OV725078">
    <property type="protein sequence ID" value="CAH1393015.1"/>
    <property type="molecule type" value="Genomic_DNA"/>
</dbReference>
<gene>
    <name evidence="1" type="ORF">NEZAVI_LOCUS3748</name>
</gene>
<evidence type="ECO:0000313" key="1">
    <source>
        <dbReference type="EMBL" id="CAH1393015.1"/>
    </source>
</evidence>
<protein>
    <submittedName>
        <fullName evidence="1">Uncharacterized protein</fullName>
    </submittedName>
</protein>
<keyword evidence="2" id="KW-1185">Reference proteome</keyword>
<accession>A0A9P0H3N9</accession>
<sequence length="79" mass="8406">MIICLLGSLGFPAGFRSSSQGQVNSAVAAKEHPRVHLPRIDPQEAVREGAGKFWLKGFSNCNPDVSQLTVAVTPVSTDI</sequence>
<proteinExistence type="predicted"/>
<name>A0A9P0H3N9_NEZVI</name>
<dbReference type="AlphaFoldDB" id="A0A9P0H3N9"/>
<evidence type="ECO:0000313" key="2">
    <source>
        <dbReference type="Proteomes" id="UP001152798"/>
    </source>
</evidence>
<dbReference type="Proteomes" id="UP001152798">
    <property type="component" value="Chromosome 2"/>
</dbReference>
<organism evidence="1 2">
    <name type="scientific">Nezara viridula</name>
    <name type="common">Southern green stink bug</name>
    <name type="synonym">Cimex viridulus</name>
    <dbReference type="NCBI Taxonomy" id="85310"/>
    <lineage>
        <taxon>Eukaryota</taxon>
        <taxon>Metazoa</taxon>
        <taxon>Ecdysozoa</taxon>
        <taxon>Arthropoda</taxon>
        <taxon>Hexapoda</taxon>
        <taxon>Insecta</taxon>
        <taxon>Pterygota</taxon>
        <taxon>Neoptera</taxon>
        <taxon>Paraneoptera</taxon>
        <taxon>Hemiptera</taxon>
        <taxon>Heteroptera</taxon>
        <taxon>Panheteroptera</taxon>
        <taxon>Pentatomomorpha</taxon>
        <taxon>Pentatomoidea</taxon>
        <taxon>Pentatomidae</taxon>
        <taxon>Pentatominae</taxon>
        <taxon>Nezara</taxon>
    </lineage>
</organism>
<reference evidence="1" key="1">
    <citation type="submission" date="2022-01" db="EMBL/GenBank/DDBJ databases">
        <authorList>
            <person name="King R."/>
        </authorList>
    </citation>
    <scope>NUCLEOTIDE SEQUENCE</scope>
</reference>